<dbReference type="STRING" id="1891926.Fuma_04015"/>
<evidence type="ECO:0000313" key="2">
    <source>
        <dbReference type="EMBL" id="APZ94383.1"/>
    </source>
</evidence>
<keyword evidence="1" id="KW-0472">Membrane</keyword>
<protein>
    <submittedName>
        <fullName evidence="2">Uncharacterized protein</fullName>
    </submittedName>
</protein>
<keyword evidence="1" id="KW-0812">Transmembrane</keyword>
<gene>
    <name evidence="2" type="ORF">Fuma_04015</name>
</gene>
<reference evidence="2 3" key="1">
    <citation type="journal article" date="2016" name="Front. Microbiol.">
        <title>Fuerstia marisgermanicae gen. nov., sp. nov., an Unusual Member of the Phylum Planctomycetes from the German Wadden Sea.</title>
        <authorList>
            <person name="Kohn T."/>
            <person name="Heuer A."/>
            <person name="Jogler M."/>
            <person name="Vollmers J."/>
            <person name="Boedeker C."/>
            <person name="Bunk B."/>
            <person name="Rast P."/>
            <person name="Borchert D."/>
            <person name="Glockner I."/>
            <person name="Freese H.M."/>
            <person name="Klenk H.P."/>
            <person name="Overmann J."/>
            <person name="Kaster A.K."/>
            <person name="Rohde M."/>
            <person name="Wiegand S."/>
            <person name="Jogler C."/>
        </authorList>
    </citation>
    <scope>NUCLEOTIDE SEQUENCE [LARGE SCALE GENOMIC DNA]</scope>
    <source>
        <strain evidence="2 3">NH11</strain>
    </source>
</reference>
<accession>A0A1P8WK13</accession>
<dbReference type="KEGG" id="fmr:Fuma_04015"/>
<name>A0A1P8WK13_9PLAN</name>
<keyword evidence="3" id="KW-1185">Reference proteome</keyword>
<evidence type="ECO:0000256" key="1">
    <source>
        <dbReference type="SAM" id="Phobius"/>
    </source>
</evidence>
<proteinExistence type="predicted"/>
<evidence type="ECO:0000313" key="3">
    <source>
        <dbReference type="Proteomes" id="UP000187735"/>
    </source>
</evidence>
<dbReference type="AlphaFoldDB" id="A0A1P8WK13"/>
<dbReference type="Proteomes" id="UP000187735">
    <property type="component" value="Chromosome"/>
</dbReference>
<sequence>MSPCCFSHWRMPHGEEVMKRLSTFFTTLTLNIALLTVSVFWLAGQFSIIFGWVAIGGAEHSVRIDREGWMWQQMPSQRGRRIGVIAHDYHPHRSGLWEDVLSDGDLTHPLPGVLHYHASGAGGASFVRIVAVRHWLVFLLTFGTWCAWRIALRRWLMPRDKTCRESVES</sequence>
<dbReference type="EMBL" id="CP017641">
    <property type="protein sequence ID" value="APZ94383.1"/>
    <property type="molecule type" value="Genomic_DNA"/>
</dbReference>
<feature type="transmembrane region" description="Helical" evidence="1">
    <location>
        <begin position="21"/>
        <end position="43"/>
    </location>
</feature>
<feature type="transmembrane region" description="Helical" evidence="1">
    <location>
        <begin position="135"/>
        <end position="152"/>
    </location>
</feature>
<keyword evidence="1" id="KW-1133">Transmembrane helix</keyword>
<organism evidence="2 3">
    <name type="scientific">Fuerstiella marisgermanici</name>
    <dbReference type="NCBI Taxonomy" id="1891926"/>
    <lineage>
        <taxon>Bacteria</taxon>
        <taxon>Pseudomonadati</taxon>
        <taxon>Planctomycetota</taxon>
        <taxon>Planctomycetia</taxon>
        <taxon>Planctomycetales</taxon>
        <taxon>Planctomycetaceae</taxon>
        <taxon>Fuerstiella</taxon>
    </lineage>
</organism>